<proteinExistence type="predicted"/>
<evidence type="ECO:0000256" key="3">
    <source>
        <dbReference type="ARBA" id="ARBA00022723"/>
    </source>
</evidence>
<dbReference type="InterPro" id="IPR051198">
    <property type="entry name" value="BchE-like"/>
</dbReference>
<dbReference type="PANTHER" id="PTHR43409:SF7">
    <property type="entry name" value="BLL1977 PROTEIN"/>
    <property type="match status" value="1"/>
</dbReference>
<name>A0ABZ2V781_9RHOB</name>
<keyword evidence="4" id="KW-0408">Iron</keyword>
<dbReference type="SMART" id="SM00729">
    <property type="entry name" value="Elp3"/>
    <property type="match status" value="1"/>
</dbReference>
<keyword evidence="3" id="KW-0479">Metal-binding</keyword>
<feature type="domain" description="Radical SAM core" evidence="7">
    <location>
        <begin position="261"/>
        <end position="490"/>
    </location>
</feature>
<evidence type="ECO:0000313" key="8">
    <source>
        <dbReference type="EMBL" id="WZC50092.1"/>
    </source>
</evidence>
<evidence type="ECO:0000256" key="5">
    <source>
        <dbReference type="ARBA" id="ARBA00023014"/>
    </source>
</evidence>
<dbReference type="RefSeq" id="WP_341368202.1">
    <property type="nucleotide sequence ID" value="NZ_CP150951.2"/>
</dbReference>
<dbReference type="InterPro" id="IPR023404">
    <property type="entry name" value="rSAM_horseshoe"/>
</dbReference>
<organism evidence="8 9">
    <name type="scientific">Yoonia phaeophyticola</name>
    <dbReference type="NCBI Taxonomy" id="3137369"/>
    <lineage>
        <taxon>Bacteria</taxon>
        <taxon>Pseudomonadati</taxon>
        <taxon>Pseudomonadota</taxon>
        <taxon>Alphaproteobacteria</taxon>
        <taxon>Rhodobacterales</taxon>
        <taxon>Paracoccaceae</taxon>
        <taxon>Yoonia</taxon>
    </lineage>
</organism>
<evidence type="ECO:0000256" key="4">
    <source>
        <dbReference type="ARBA" id="ARBA00023004"/>
    </source>
</evidence>
<dbReference type="Pfam" id="PF04055">
    <property type="entry name" value="Radical_SAM"/>
    <property type="match status" value="1"/>
</dbReference>
<dbReference type="PANTHER" id="PTHR43409">
    <property type="entry name" value="ANAEROBIC MAGNESIUM-PROTOPORPHYRIN IX MONOMETHYL ESTER CYCLASE-RELATED"/>
    <property type="match status" value="1"/>
</dbReference>
<keyword evidence="2" id="KW-0949">S-adenosyl-L-methionine</keyword>
<dbReference type="EMBL" id="CP150951">
    <property type="protein sequence ID" value="WZC50092.1"/>
    <property type="molecule type" value="Genomic_DNA"/>
</dbReference>
<dbReference type="Proteomes" id="UP001440612">
    <property type="component" value="Chromosome"/>
</dbReference>
<dbReference type="NCBIfam" id="TIGR03975">
    <property type="entry name" value="rSAM_ocin_1"/>
    <property type="match status" value="1"/>
</dbReference>
<dbReference type="Gene3D" id="3.80.30.20">
    <property type="entry name" value="tm_1862 like domain"/>
    <property type="match status" value="1"/>
</dbReference>
<evidence type="ECO:0000256" key="2">
    <source>
        <dbReference type="ARBA" id="ARBA00022691"/>
    </source>
</evidence>
<feature type="domain" description="B12-binding" evidence="6">
    <location>
        <begin position="72"/>
        <end position="215"/>
    </location>
</feature>
<dbReference type="Gene3D" id="3.40.50.280">
    <property type="entry name" value="Cobalamin-binding domain"/>
    <property type="match status" value="1"/>
</dbReference>
<dbReference type="SFLD" id="SFLDS00029">
    <property type="entry name" value="Radical_SAM"/>
    <property type="match status" value="1"/>
</dbReference>
<reference evidence="9" key="1">
    <citation type="submission" date="2024-04" db="EMBL/GenBank/DDBJ databases">
        <title>Phylogenomic analyses of a clade within the roseobacter group suggest taxonomic reassignments of species of the genera Aestuariivita, Citreicella, Loktanella, Nautella, Pelagibaca, Ruegeria, Thalassobius, Thiobacimonas and Tropicibacter, and the proposal o.</title>
        <authorList>
            <person name="Jeon C.O."/>
        </authorList>
    </citation>
    <scope>NUCLEOTIDE SEQUENCE [LARGE SCALE GENOMIC DNA]</scope>
    <source>
        <strain evidence="9">BS5-3</strain>
    </source>
</reference>
<dbReference type="SFLD" id="SFLDG01082">
    <property type="entry name" value="B12-binding_domain_containing"/>
    <property type="match status" value="1"/>
</dbReference>
<dbReference type="SFLD" id="SFLDF00324">
    <property type="entry name" value="bacteriocin_maturation"/>
    <property type="match status" value="1"/>
</dbReference>
<dbReference type="PROSITE" id="PS51332">
    <property type="entry name" value="B12_BINDING"/>
    <property type="match status" value="1"/>
</dbReference>
<dbReference type="InterPro" id="IPR023984">
    <property type="entry name" value="rSAM_ocin_1"/>
</dbReference>
<keyword evidence="5" id="KW-0411">Iron-sulfur</keyword>
<dbReference type="InterPro" id="IPR006158">
    <property type="entry name" value="Cobalamin-bd"/>
</dbReference>
<dbReference type="InterPro" id="IPR007197">
    <property type="entry name" value="rSAM"/>
</dbReference>
<evidence type="ECO:0000313" key="9">
    <source>
        <dbReference type="Proteomes" id="UP001440612"/>
    </source>
</evidence>
<gene>
    <name evidence="8" type="ORF">AABB29_05455</name>
</gene>
<keyword evidence="9" id="KW-1185">Reference proteome</keyword>
<dbReference type="InterPro" id="IPR006638">
    <property type="entry name" value="Elp3/MiaA/NifB-like_rSAM"/>
</dbReference>
<evidence type="ECO:0000259" key="7">
    <source>
        <dbReference type="PROSITE" id="PS51918"/>
    </source>
</evidence>
<evidence type="ECO:0000259" key="6">
    <source>
        <dbReference type="PROSITE" id="PS51332"/>
    </source>
</evidence>
<comment type="cofactor">
    <cofactor evidence="1">
        <name>[4Fe-4S] cluster</name>
        <dbReference type="ChEBI" id="CHEBI:49883"/>
    </cofactor>
</comment>
<accession>A0ABZ2V781</accession>
<dbReference type="InterPro" id="IPR058240">
    <property type="entry name" value="rSAM_sf"/>
</dbReference>
<dbReference type="PROSITE" id="PS51918">
    <property type="entry name" value="RADICAL_SAM"/>
    <property type="match status" value="1"/>
</dbReference>
<evidence type="ECO:0000256" key="1">
    <source>
        <dbReference type="ARBA" id="ARBA00001966"/>
    </source>
</evidence>
<protein>
    <submittedName>
        <fullName evidence="8">RiPP maturation radical SAM C-methyltransferase</fullName>
    </submittedName>
</protein>
<sequence length="626" mass="70041">MLDLTGMKSVQLVSLPFTSLQYPNLGVSLLATALRQRGMNCDISYFAFDFAEKIGIDNYLLLSHEKLYQAFLGEWIFSNLVFDRPDSLDIDYLTDVLPEFANPLEAVLITNVALTARQATHSFIDKCAQDIAAKNPALVGVTTSFQQNMASIAFAMALKSHAPDTTIIFGGANCEAELGQNMLDRFDCIDAVCNGEGDASFPAFVKAFSRSKPLPDIPGIAIRGRKPNKQSGSMIAALDDLPIPEFSDFYERFEQTPGLGEMLKPAPTIETSRGCWWGAKHHCTFCGLNGNAMTYRSKSPDRAFEEFHSQAKKYGSDFVVVDNILDYTYFDSLLPMLREDPTPYLMHFEVKSNLFPKHINALAEAGIRKIQPGIETLDSDILKRMKKGVTAQQNIQTLKLCAQAGIYVDWGFIFGFPGEDPQSYDRMAEIMPLLHHLQPPAAFAPVRADRFSPYFTNPTDHNIQLAPAKPYQYIYADVGDDLSKFSYHHEMIAEDINNAKSYTTRARDAVKSWTSQHSSAKFYILDDTCSEMTLVDSRMNEAEKHLHLNKLESDIVNVCTCIIGRNRLAAKLVPYSEEQLSAAIARLLRDGVLLAERNSLLALPLRTGRYKQAPEWTQIRAEVLQT</sequence>
<dbReference type="SUPFAM" id="SSF102114">
    <property type="entry name" value="Radical SAM enzymes"/>
    <property type="match status" value="1"/>
</dbReference>